<reference evidence="2 3" key="1">
    <citation type="journal article" date="2019" name="Commun. Biol.">
        <title>The bagworm genome reveals a unique fibroin gene that provides high tensile strength.</title>
        <authorList>
            <person name="Kono N."/>
            <person name="Nakamura H."/>
            <person name="Ohtoshi R."/>
            <person name="Tomita M."/>
            <person name="Numata K."/>
            <person name="Arakawa K."/>
        </authorList>
    </citation>
    <scope>NUCLEOTIDE SEQUENCE [LARGE SCALE GENOMIC DNA]</scope>
</reference>
<sequence length="124" mass="14030">MQPYAAQAISPPANRSTRALQRKVRERVREVRNNKWSALWKELLPTELIGKWPKLLNRTATSPYPPLRTPTTLSRSKIGKKLSVSPAALKTMLTPPHDPLHISDRGRSSSESLPRSERRSGQSR</sequence>
<dbReference type="Proteomes" id="UP000299102">
    <property type="component" value="Unassembled WGS sequence"/>
</dbReference>
<name>A0A4C1SDL0_EUMVA</name>
<keyword evidence="3" id="KW-1185">Reference proteome</keyword>
<comment type="caution">
    <text evidence="2">The sequence shown here is derived from an EMBL/GenBank/DDBJ whole genome shotgun (WGS) entry which is preliminary data.</text>
</comment>
<feature type="region of interest" description="Disordered" evidence="1">
    <location>
        <begin position="59"/>
        <end position="124"/>
    </location>
</feature>
<evidence type="ECO:0000313" key="2">
    <source>
        <dbReference type="EMBL" id="GBP00165.1"/>
    </source>
</evidence>
<protein>
    <submittedName>
        <fullName evidence="2">Uncharacterized protein</fullName>
    </submittedName>
</protein>
<proteinExistence type="predicted"/>
<gene>
    <name evidence="2" type="ORF">EVAR_62494_1</name>
</gene>
<evidence type="ECO:0000256" key="1">
    <source>
        <dbReference type="SAM" id="MobiDB-lite"/>
    </source>
</evidence>
<dbReference type="EMBL" id="BGZK01003337">
    <property type="protein sequence ID" value="GBP00165.1"/>
    <property type="molecule type" value="Genomic_DNA"/>
</dbReference>
<accession>A0A4C1SDL0</accession>
<dbReference type="AlphaFoldDB" id="A0A4C1SDL0"/>
<feature type="region of interest" description="Disordered" evidence="1">
    <location>
        <begin position="1"/>
        <end position="21"/>
    </location>
</feature>
<evidence type="ECO:0000313" key="3">
    <source>
        <dbReference type="Proteomes" id="UP000299102"/>
    </source>
</evidence>
<organism evidence="2 3">
    <name type="scientific">Eumeta variegata</name>
    <name type="common">Bagworm moth</name>
    <name type="synonym">Eumeta japonica</name>
    <dbReference type="NCBI Taxonomy" id="151549"/>
    <lineage>
        <taxon>Eukaryota</taxon>
        <taxon>Metazoa</taxon>
        <taxon>Ecdysozoa</taxon>
        <taxon>Arthropoda</taxon>
        <taxon>Hexapoda</taxon>
        <taxon>Insecta</taxon>
        <taxon>Pterygota</taxon>
        <taxon>Neoptera</taxon>
        <taxon>Endopterygota</taxon>
        <taxon>Lepidoptera</taxon>
        <taxon>Glossata</taxon>
        <taxon>Ditrysia</taxon>
        <taxon>Tineoidea</taxon>
        <taxon>Psychidae</taxon>
        <taxon>Oiketicinae</taxon>
        <taxon>Eumeta</taxon>
    </lineage>
</organism>
<feature type="compositionally biased region" description="Basic and acidic residues" evidence="1">
    <location>
        <begin position="98"/>
        <end position="124"/>
    </location>
</feature>